<proteinExistence type="predicted"/>
<dbReference type="Gene3D" id="2.130.10.10">
    <property type="entry name" value="YVTN repeat-like/Quinoprotein amine dehydrogenase"/>
    <property type="match status" value="4"/>
</dbReference>
<evidence type="ECO:0000313" key="4">
    <source>
        <dbReference type="Proteomes" id="UP000291116"/>
    </source>
</evidence>
<dbReference type="PANTHER" id="PTHR19879">
    <property type="entry name" value="TRANSCRIPTION INITIATION FACTOR TFIID"/>
    <property type="match status" value="1"/>
</dbReference>
<dbReference type="InterPro" id="IPR024977">
    <property type="entry name" value="Apc4-like_WD40_dom"/>
</dbReference>
<dbReference type="SMART" id="SM00320">
    <property type="entry name" value="WD40"/>
    <property type="match status" value="11"/>
</dbReference>
<dbReference type="AlphaFoldDB" id="A0A448YYV5"/>
<sequence>MQNMPNQGHVRKWNGKHKGRALKLRLEKHRHIQIAVTKHHTPNGSPIAQLAMASQFPAAVDAQFQTENDVSESSVSSPVSSIPSLGSKSSSTGESSISSNSGGSIWKEVMNETNITALAINRVPFDSSFTELASSMLATGDESGTIIITQITDEEMQKIGDEESADSLLESIMDLGSGALEFSVESRVRSLHFSGSEHLVAGGDGCYAWISAIMVDQSSKTLQEIKVIQKIERIDRIYAVRFSPKRNFLAVGGFDGRVATVPTTAMWKKEDAKTKEDGSDDSFSQVMNDSIIELDRPGLIYCLDWSPEGDYLAIAGSDKVCGIYDASTFQLVHETASRSSAIEALQWSHDGKYFAIGDREVAIVDGKPPFEIQCEISHPPKSSVMAQFRYRITSLCWCPSGSFLAIGGSDGRCLIVEKNSWTLVYEHNRTECINALEWFQQYLIVSDNNHTLAFIKIGEETQSSEALGDHASVTSSSYFSQSTTSSNWVLREDEFRDLEEVTQKAPKALNSRANITSVAFSKVGKASKTSPYLAYAADDCSLTIMTTRDWKAVYQVEFAKPIRSLVFSNSSNYLALGGDEGVLNVLSVRSRTMILNSILSSSITSIAFSVGDERLGVGMEDGMLALLWPTSNWESVGEIDQNESSVICQDWTSRYLACGRMDGSVALFDTEQIFSNFFVPIAEFTSNHPTRSVAFTKSGEFLSIAGDDGVVSILRAKDGWIISNKINFGCSILSTKWSPDGHYIVFSGSSETFLVCDTRTWTIVTKTKEIGPSIFTNNASSISCVDWSLDNKWVAIGGKGSGMHLLNTTDWTLLESSENSQILNN</sequence>
<organism evidence="3 4">
    <name type="scientific">Pseudo-nitzschia multistriata</name>
    <dbReference type="NCBI Taxonomy" id="183589"/>
    <lineage>
        <taxon>Eukaryota</taxon>
        <taxon>Sar</taxon>
        <taxon>Stramenopiles</taxon>
        <taxon>Ochrophyta</taxon>
        <taxon>Bacillariophyta</taxon>
        <taxon>Bacillariophyceae</taxon>
        <taxon>Bacillariophycidae</taxon>
        <taxon>Bacillariales</taxon>
        <taxon>Bacillariaceae</taxon>
        <taxon>Pseudo-nitzschia</taxon>
    </lineage>
</organism>
<feature type="domain" description="Anaphase-promoting complex subunit 4-like WD40" evidence="2">
    <location>
        <begin position="298"/>
        <end position="349"/>
    </location>
</feature>
<dbReference type="InterPro" id="IPR015943">
    <property type="entry name" value="WD40/YVTN_repeat-like_dom_sf"/>
</dbReference>
<accession>A0A448YYV5</accession>
<evidence type="ECO:0000256" key="1">
    <source>
        <dbReference type="SAM" id="MobiDB-lite"/>
    </source>
</evidence>
<gene>
    <name evidence="3" type="ORF">PSNMU_V1.4_AUG-EV-PASAV3_0016200</name>
</gene>
<feature type="domain" description="Anaphase-promoting complex subunit 4-like WD40" evidence="2">
    <location>
        <begin position="391"/>
        <end position="440"/>
    </location>
</feature>
<dbReference type="InterPro" id="IPR001680">
    <property type="entry name" value="WD40_rpt"/>
</dbReference>
<reference evidence="3 4" key="1">
    <citation type="submission" date="2019-01" db="EMBL/GenBank/DDBJ databases">
        <authorList>
            <person name="Ferrante I. M."/>
        </authorList>
    </citation>
    <scope>NUCLEOTIDE SEQUENCE [LARGE SCALE GENOMIC DNA]</scope>
    <source>
        <strain evidence="3 4">B856</strain>
    </source>
</reference>
<dbReference type="Pfam" id="PF12894">
    <property type="entry name" value="ANAPC4_WD40"/>
    <property type="match status" value="2"/>
</dbReference>
<feature type="compositionally biased region" description="Low complexity" evidence="1">
    <location>
        <begin position="71"/>
        <end position="102"/>
    </location>
</feature>
<name>A0A448YYV5_9STRA</name>
<protein>
    <recommendedName>
        <fullName evidence="2">Anaphase-promoting complex subunit 4-like WD40 domain-containing protein</fullName>
    </recommendedName>
</protein>
<keyword evidence="4" id="KW-1185">Reference proteome</keyword>
<dbReference type="SUPFAM" id="SSF50978">
    <property type="entry name" value="WD40 repeat-like"/>
    <property type="match status" value="3"/>
</dbReference>
<dbReference type="InterPro" id="IPR036322">
    <property type="entry name" value="WD40_repeat_dom_sf"/>
</dbReference>
<dbReference type="PANTHER" id="PTHR19879:SF9">
    <property type="entry name" value="TRANSCRIPTION INITIATION FACTOR TFIID SUBUNIT 5"/>
    <property type="match status" value="1"/>
</dbReference>
<dbReference type="Proteomes" id="UP000291116">
    <property type="component" value="Unassembled WGS sequence"/>
</dbReference>
<dbReference type="Pfam" id="PF00400">
    <property type="entry name" value="WD40"/>
    <property type="match status" value="1"/>
</dbReference>
<evidence type="ECO:0000259" key="2">
    <source>
        <dbReference type="Pfam" id="PF12894"/>
    </source>
</evidence>
<dbReference type="EMBL" id="CAACVS010000042">
    <property type="protein sequence ID" value="VEU34899.1"/>
    <property type="molecule type" value="Genomic_DNA"/>
</dbReference>
<feature type="region of interest" description="Disordered" evidence="1">
    <location>
        <begin position="67"/>
        <end position="102"/>
    </location>
</feature>
<evidence type="ECO:0000313" key="3">
    <source>
        <dbReference type="EMBL" id="VEU34899.1"/>
    </source>
</evidence>
<dbReference type="OrthoDB" id="47802at2759"/>